<feature type="transmembrane region" description="Helical" evidence="2">
    <location>
        <begin position="37"/>
        <end position="58"/>
    </location>
</feature>
<gene>
    <name evidence="3" type="ORF">HEB94_005879</name>
</gene>
<feature type="region of interest" description="Disordered" evidence="1">
    <location>
        <begin position="1"/>
        <end position="29"/>
    </location>
</feature>
<evidence type="ECO:0000256" key="2">
    <source>
        <dbReference type="SAM" id="Phobius"/>
    </source>
</evidence>
<feature type="compositionally biased region" description="Basic and acidic residues" evidence="1">
    <location>
        <begin position="10"/>
        <end position="28"/>
    </location>
</feature>
<dbReference type="RefSeq" id="WP_192752688.1">
    <property type="nucleotide sequence ID" value="NZ_BAABJL010000273.1"/>
</dbReference>
<dbReference type="AlphaFoldDB" id="A0A927RLB2"/>
<organism evidence="3 4">
    <name type="scientific">Actinopolymorpha pittospori</name>
    <dbReference type="NCBI Taxonomy" id="648752"/>
    <lineage>
        <taxon>Bacteria</taxon>
        <taxon>Bacillati</taxon>
        <taxon>Actinomycetota</taxon>
        <taxon>Actinomycetes</taxon>
        <taxon>Propionibacteriales</taxon>
        <taxon>Actinopolymorphaceae</taxon>
        <taxon>Actinopolymorpha</taxon>
    </lineage>
</organism>
<keyword evidence="2" id="KW-1133">Transmembrane helix</keyword>
<keyword evidence="2" id="KW-0812">Transmembrane</keyword>
<reference evidence="3" key="1">
    <citation type="submission" date="2020-10" db="EMBL/GenBank/DDBJ databases">
        <title>Sequencing the genomes of 1000 actinobacteria strains.</title>
        <authorList>
            <person name="Klenk H.-P."/>
        </authorList>
    </citation>
    <scope>NUCLEOTIDE SEQUENCE</scope>
    <source>
        <strain evidence="3">DSM 45354</strain>
    </source>
</reference>
<feature type="transmembrane region" description="Helical" evidence="2">
    <location>
        <begin position="90"/>
        <end position="110"/>
    </location>
</feature>
<accession>A0A927RLB2</accession>
<keyword evidence="2" id="KW-0472">Membrane</keyword>
<evidence type="ECO:0000313" key="3">
    <source>
        <dbReference type="EMBL" id="MBE1609031.1"/>
    </source>
</evidence>
<evidence type="ECO:0000313" key="4">
    <source>
        <dbReference type="Proteomes" id="UP000638648"/>
    </source>
</evidence>
<dbReference type="EMBL" id="JADBEM010000001">
    <property type="protein sequence ID" value="MBE1609031.1"/>
    <property type="molecule type" value="Genomic_DNA"/>
</dbReference>
<protein>
    <submittedName>
        <fullName evidence="3">Uncharacterized protein</fullName>
    </submittedName>
</protein>
<sequence length="147" mass="14963">MGPTTSAATEPDRGEPDRGEPDRGERRPAGWARPVRGLLTTVVASVVLLPLSLIQLLVVPLSLARNDSSGVGGPFRTCAPDSVSCSGPHYGFAVLGVVAVVGCVVVPALLGQQAGQHRSKAVGRGILAGVSVGILVTATATVLLTRH</sequence>
<evidence type="ECO:0000256" key="1">
    <source>
        <dbReference type="SAM" id="MobiDB-lite"/>
    </source>
</evidence>
<keyword evidence="4" id="KW-1185">Reference proteome</keyword>
<feature type="transmembrane region" description="Helical" evidence="2">
    <location>
        <begin position="122"/>
        <end position="144"/>
    </location>
</feature>
<comment type="caution">
    <text evidence="3">The sequence shown here is derived from an EMBL/GenBank/DDBJ whole genome shotgun (WGS) entry which is preliminary data.</text>
</comment>
<dbReference type="Proteomes" id="UP000638648">
    <property type="component" value="Unassembled WGS sequence"/>
</dbReference>
<proteinExistence type="predicted"/>
<name>A0A927RLB2_9ACTN</name>